<keyword evidence="3 8" id="KW-0808">Transferase</keyword>
<proteinExistence type="inferred from homology"/>
<name>A0AAX4HQT9_9BACT</name>
<feature type="transmembrane region" description="Helical" evidence="7">
    <location>
        <begin position="197"/>
        <end position="212"/>
    </location>
</feature>
<dbReference type="GO" id="GO:0008961">
    <property type="term" value="F:phosphatidylglycerol-prolipoprotein diacylglyceryl transferase activity"/>
    <property type="evidence" value="ECO:0007669"/>
    <property type="project" value="InterPro"/>
</dbReference>
<keyword evidence="4 7" id="KW-0812">Transmembrane</keyword>
<evidence type="ECO:0000256" key="3">
    <source>
        <dbReference type="ARBA" id="ARBA00022679"/>
    </source>
</evidence>
<organism evidence="8 9">
    <name type="scientific">Peredibacter starrii</name>
    <dbReference type="NCBI Taxonomy" id="28202"/>
    <lineage>
        <taxon>Bacteria</taxon>
        <taxon>Pseudomonadati</taxon>
        <taxon>Bdellovibrionota</taxon>
        <taxon>Bacteriovoracia</taxon>
        <taxon>Bacteriovoracales</taxon>
        <taxon>Bacteriovoracaceae</taxon>
        <taxon>Peredibacter</taxon>
    </lineage>
</organism>
<evidence type="ECO:0000256" key="2">
    <source>
        <dbReference type="ARBA" id="ARBA00022475"/>
    </source>
</evidence>
<dbReference type="PANTHER" id="PTHR30589:SF0">
    <property type="entry name" value="PHOSPHATIDYLGLYCEROL--PROLIPOPROTEIN DIACYLGLYCERYL TRANSFERASE"/>
    <property type="match status" value="1"/>
</dbReference>
<dbReference type="PANTHER" id="PTHR30589">
    <property type="entry name" value="PROLIPOPROTEIN DIACYLGLYCERYL TRANSFERASE"/>
    <property type="match status" value="1"/>
</dbReference>
<keyword evidence="8" id="KW-0328">Glycosyltransferase</keyword>
<evidence type="ECO:0000256" key="6">
    <source>
        <dbReference type="ARBA" id="ARBA00023136"/>
    </source>
</evidence>
<dbReference type="EC" id="2.4.99.-" evidence="8"/>
<comment type="similarity">
    <text evidence="1">Belongs to the Lgt family.</text>
</comment>
<evidence type="ECO:0000256" key="5">
    <source>
        <dbReference type="ARBA" id="ARBA00022989"/>
    </source>
</evidence>
<reference evidence="8 9" key="1">
    <citation type="submission" date="2023-11" db="EMBL/GenBank/DDBJ databases">
        <title>Peredibacter starrii A3.12.</title>
        <authorList>
            <person name="Mitchell R.J."/>
        </authorList>
    </citation>
    <scope>NUCLEOTIDE SEQUENCE [LARGE SCALE GENOMIC DNA]</scope>
    <source>
        <strain evidence="8 9">A3.12</strain>
    </source>
</reference>
<feature type="transmembrane region" description="Helical" evidence="7">
    <location>
        <begin position="160"/>
        <end position="177"/>
    </location>
</feature>
<dbReference type="InterPro" id="IPR001640">
    <property type="entry name" value="Lgt"/>
</dbReference>
<evidence type="ECO:0000256" key="4">
    <source>
        <dbReference type="ARBA" id="ARBA00022692"/>
    </source>
</evidence>
<feature type="transmembrane region" description="Helical" evidence="7">
    <location>
        <begin position="91"/>
        <end position="114"/>
    </location>
</feature>
<evidence type="ECO:0000313" key="9">
    <source>
        <dbReference type="Proteomes" id="UP001324634"/>
    </source>
</evidence>
<evidence type="ECO:0000256" key="1">
    <source>
        <dbReference type="ARBA" id="ARBA00007150"/>
    </source>
</evidence>
<keyword evidence="6 7" id="KW-0472">Membrane</keyword>
<feature type="transmembrane region" description="Helical" evidence="7">
    <location>
        <begin position="23"/>
        <end position="44"/>
    </location>
</feature>
<dbReference type="GO" id="GO:0042158">
    <property type="term" value="P:lipoprotein biosynthetic process"/>
    <property type="evidence" value="ECO:0007669"/>
    <property type="project" value="InterPro"/>
</dbReference>
<dbReference type="Proteomes" id="UP001324634">
    <property type="component" value="Chromosome"/>
</dbReference>
<keyword evidence="5 7" id="KW-1133">Transmembrane helix</keyword>
<dbReference type="AlphaFoldDB" id="A0AAX4HQT9"/>
<keyword evidence="9" id="KW-1185">Reference proteome</keyword>
<accession>A0AAX4HQT9</accession>
<dbReference type="Pfam" id="PF01790">
    <property type="entry name" value="LGT"/>
    <property type="match status" value="1"/>
</dbReference>
<feature type="transmembrane region" description="Helical" evidence="7">
    <location>
        <begin position="134"/>
        <end position="153"/>
    </location>
</feature>
<evidence type="ECO:0000313" key="8">
    <source>
        <dbReference type="EMBL" id="WPU65319.1"/>
    </source>
</evidence>
<keyword evidence="2" id="KW-1003">Cell membrane</keyword>
<dbReference type="GO" id="GO:0005886">
    <property type="term" value="C:plasma membrane"/>
    <property type="evidence" value="ECO:0007669"/>
    <property type="project" value="InterPro"/>
</dbReference>
<protein>
    <submittedName>
        <fullName evidence="8">Prolipoprotein diacylglyceryl transferase family protein</fullName>
        <ecNumber evidence="8">2.4.99.-</ecNumber>
    </submittedName>
</protein>
<gene>
    <name evidence="8" type="ORF">SOO65_01000</name>
</gene>
<dbReference type="KEGG" id="psti:SOO65_01000"/>
<evidence type="ECO:0000256" key="7">
    <source>
        <dbReference type="SAM" id="Phobius"/>
    </source>
</evidence>
<dbReference type="EMBL" id="CP139487">
    <property type="protein sequence ID" value="WPU65319.1"/>
    <property type="molecule type" value="Genomic_DNA"/>
</dbReference>
<feature type="transmembrane region" description="Helical" evidence="7">
    <location>
        <begin position="56"/>
        <end position="79"/>
    </location>
</feature>
<sequence>MGIAYQIFFALLPTDVSWKKGQLLFWGIFLSAWIGAKLLFYFTYPSDAPMDFVKELSFWMGGGFVFYGGFLGGLFFVGLFKAFDKKFNWNLLWPIVPALAIGHGIGRIGCLLAGCCFGKPTDWFWGIYLHEHYRHPTQLIEALGLLAIGIYLLKSKSPRFKLVSVYLVSYGVLRLVVEALRGDIVRGLWGPLTPSQWISLLLISAGIFIFIHKNKQLKPLN</sequence>